<feature type="domain" description="Orotidine 5'-phosphate decarboxylase" evidence="8">
    <location>
        <begin position="17"/>
        <end position="259"/>
    </location>
</feature>
<keyword evidence="10" id="KW-1185">Reference proteome</keyword>
<dbReference type="CDD" id="cd04725">
    <property type="entry name" value="OMP_decarboxylase_like"/>
    <property type="match status" value="1"/>
</dbReference>
<keyword evidence="5 9" id="KW-0456">Lyase</keyword>
<comment type="pathway">
    <text evidence="1">Pyrimidine metabolism; UMP biosynthesis via de novo pathway; UMP from orotate: step 2/2.</text>
</comment>
<reference evidence="9" key="1">
    <citation type="submission" date="2022-01" db="EMBL/GenBank/DDBJ databases">
        <authorList>
            <person name="Wang Y."/>
        </authorList>
    </citation>
    <scope>NUCLEOTIDE SEQUENCE</scope>
    <source>
        <strain evidence="9">WB101</strain>
    </source>
</reference>
<dbReference type="Proteomes" id="UP001165366">
    <property type="component" value="Unassembled WGS sequence"/>
</dbReference>
<dbReference type="EC" id="4.1.1.23" evidence="7"/>
<proteinExistence type="inferred from homology"/>
<dbReference type="NCBIfam" id="TIGR02127">
    <property type="entry name" value="pyrF_sub2"/>
    <property type="match status" value="1"/>
</dbReference>
<dbReference type="RefSeq" id="WP_237852422.1">
    <property type="nucleotide sequence ID" value="NZ_JAKLWS010000002.1"/>
</dbReference>
<gene>
    <name evidence="9" type="primary">pyrF</name>
    <name evidence="9" type="ORF">L6773_03295</name>
</gene>
<sequence>MTFTEKLRRAVSGSNSVLCVGLDPVPGLIPKPLADKFSNSPDLVLEFCTRVIEATKNHVCAFKPNTAFFEALGSRGWEILDQTVQQIPKEKIVIADAKRGDIGNTAAQYKKAFFDDLNADAITLNALMGMDTLDPFIDDDAKAAYILTMTSNRGSADFLQRRFEGRMSLGEYIAEELEKKQDKSKTHLGMVVGATQIESIGPVINVNPEAHLLIPGIGKQGGSVEALQMVLEGHIGIPVINSSRSILYAGSDHEDWEEIIEQKASEMKMSLQELTKRYV</sequence>
<evidence type="ECO:0000256" key="3">
    <source>
        <dbReference type="ARBA" id="ARBA00022793"/>
    </source>
</evidence>
<comment type="similarity">
    <text evidence="2">Belongs to the OMP decarboxylase family. Type 2 subfamily.</text>
</comment>
<keyword evidence="4" id="KW-0665">Pyrimidine biosynthesis</keyword>
<dbReference type="InterPro" id="IPR011060">
    <property type="entry name" value="RibuloseP-bd_barrel"/>
</dbReference>
<dbReference type="EMBL" id="JAKLWS010000002">
    <property type="protein sequence ID" value="MCG2587578.1"/>
    <property type="molecule type" value="Genomic_DNA"/>
</dbReference>
<evidence type="ECO:0000256" key="5">
    <source>
        <dbReference type="ARBA" id="ARBA00023239"/>
    </source>
</evidence>
<dbReference type="GO" id="GO:0004590">
    <property type="term" value="F:orotidine-5'-phosphate decarboxylase activity"/>
    <property type="evidence" value="ECO:0007669"/>
    <property type="project" value="UniProtKB-EC"/>
</dbReference>
<evidence type="ECO:0000256" key="6">
    <source>
        <dbReference type="ARBA" id="ARBA00049157"/>
    </source>
</evidence>
<dbReference type="SUPFAM" id="SSF51366">
    <property type="entry name" value="Ribulose-phoshate binding barrel"/>
    <property type="match status" value="1"/>
</dbReference>
<accession>A0ABS9K9P2</accession>
<reference evidence="9" key="2">
    <citation type="submission" date="2024-05" db="EMBL/GenBank/DDBJ databases">
        <title>Rhodohalobacter halophilus gen. nov., sp. nov., a moderately halophilic member of the family Balneolaceae.</title>
        <authorList>
            <person name="Xia J."/>
        </authorList>
    </citation>
    <scope>NUCLEOTIDE SEQUENCE</scope>
    <source>
        <strain evidence="9">WB101</strain>
    </source>
</reference>
<dbReference type="PANTHER" id="PTHR43375">
    <property type="entry name" value="OROTIDINE 5'-PHOSPHATE DECARBOXYLASE"/>
    <property type="match status" value="1"/>
</dbReference>
<dbReference type="InterPro" id="IPR013785">
    <property type="entry name" value="Aldolase_TIM"/>
</dbReference>
<name>A0ABS9K9P2_9BACT</name>
<evidence type="ECO:0000313" key="9">
    <source>
        <dbReference type="EMBL" id="MCG2587578.1"/>
    </source>
</evidence>
<evidence type="ECO:0000256" key="4">
    <source>
        <dbReference type="ARBA" id="ARBA00022975"/>
    </source>
</evidence>
<protein>
    <recommendedName>
        <fullName evidence="7">Orotidine-5'-phosphate decarboxylase</fullName>
        <ecNumber evidence="7">4.1.1.23</ecNumber>
    </recommendedName>
</protein>
<comment type="caution">
    <text evidence="9">The sequence shown here is derived from an EMBL/GenBank/DDBJ whole genome shotgun (WGS) entry which is preliminary data.</text>
</comment>
<keyword evidence="3" id="KW-0210">Decarboxylase</keyword>
<dbReference type="PANTHER" id="PTHR43375:SF1">
    <property type="entry name" value="OROTIDINE 5'-PHOSPHATE DECARBOXYLASE"/>
    <property type="match status" value="1"/>
</dbReference>
<evidence type="ECO:0000259" key="8">
    <source>
        <dbReference type="SMART" id="SM00934"/>
    </source>
</evidence>
<dbReference type="SMART" id="SM00934">
    <property type="entry name" value="OMPdecase"/>
    <property type="match status" value="1"/>
</dbReference>
<dbReference type="InterPro" id="IPR011995">
    <property type="entry name" value="OMPdecase_type-2"/>
</dbReference>
<evidence type="ECO:0000256" key="2">
    <source>
        <dbReference type="ARBA" id="ARBA00008847"/>
    </source>
</evidence>
<evidence type="ECO:0000256" key="1">
    <source>
        <dbReference type="ARBA" id="ARBA00004861"/>
    </source>
</evidence>
<organism evidence="9 10">
    <name type="scientific">Rhodohalobacter sulfatireducens</name>
    <dbReference type="NCBI Taxonomy" id="2911366"/>
    <lineage>
        <taxon>Bacteria</taxon>
        <taxon>Pseudomonadati</taxon>
        <taxon>Balneolota</taxon>
        <taxon>Balneolia</taxon>
        <taxon>Balneolales</taxon>
        <taxon>Balneolaceae</taxon>
        <taxon>Rhodohalobacter</taxon>
    </lineage>
</organism>
<evidence type="ECO:0000256" key="7">
    <source>
        <dbReference type="NCBIfam" id="TIGR02127"/>
    </source>
</evidence>
<dbReference type="InterPro" id="IPR001754">
    <property type="entry name" value="OMPdeCOase_dom"/>
</dbReference>
<dbReference type="InterPro" id="IPR018089">
    <property type="entry name" value="OMPdecase_AS"/>
</dbReference>
<comment type="catalytic activity">
    <reaction evidence="6">
        <text>orotidine 5'-phosphate + H(+) = UMP + CO2</text>
        <dbReference type="Rhea" id="RHEA:11596"/>
        <dbReference type="ChEBI" id="CHEBI:15378"/>
        <dbReference type="ChEBI" id="CHEBI:16526"/>
        <dbReference type="ChEBI" id="CHEBI:57538"/>
        <dbReference type="ChEBI" id="CHEBI:57865"/>
        <dbReference type="EC" id="4.1.1.23"/>
    </reaction>
</comment>
<dbReference type="Pfam" id="PF00215">
    <property type="entry name" value="OMPdecase"/>
    <property type="match status" value="1"/>
</dbReference>
<dbReference type="Gene3D" id="3.20.20.70">
    <property type="entry name" value="Aldolase class I"/>
    <property type="match status" value="1"/>
</dbReference>
<dbReference type="PROSITE" id="PS00156">
    <property type="entry name" value="OMPDECASE"/>
    <property type="match status" value="1"/>
</dbReference>
<evidence type="ECO:0000313" key="10">
    <source>
        <dbReference type="Proteomes" id="UP001165366"/>
    </source>
</evidence>